<feature type="coiled-coil region" evidence="1">
    <location>
        <begin position="1"/>
        <end position="31"/>
    </location>
</feature>
<dbReference type="EMBL" id="FQZB01000005">
    <property type="protein sequence ID" value="SHI95457.1"/>
    <property type="molecule type" value="Genomic_DNA"/>
</dbReference>
<gene>
    <name evidence="2" type="ORF">SAMN02745163_01100</name>
</gene>
<accession>A0A1M6FCP9</accession>
<dbReference type="SUPFAM" id="SSF140500">
    <property type="entry name" value="BAS1536-like"/>
    <property type="match status" value="1"/>
</dbReference>
<sequence>MNNIEEVNKKIEKLKQELQKLIDEKNDLLADEVIVASKTLDTALNEHNKLTNK</sequence>
<dbReference type="RefSeq" id="WP_072985662.1">
    <property type="nucleotide sequence ID" value="NZ_FQZB01000005.1"/>
</dbReference>
<organism evidence="2 3">
    <name type="scientific">Clostridium cavendishii DSM 21758</name>
    <dbReference type="NCBI Taxonomy" id="1121302"/>
    <lineage>
        <taxon>Bacteria</taxon>
        <taxon>Bacillati</taxon>
        <taxon>Bacillota</taxon>
        <taxon>Clostridia</taxon>
        <taxon>Eubacteriales</taxon>
        <taxon>Clostridiaceae</taxon>
        <taxon>Clostridium</taxon>
    </lineage>
</organism>
<dbReference type="Pfam" id="PF09388">
    <property type="entry name" value="SpoOE-like"/>
    <property type="match status" value="1"/>
</dbReference>
<proteinExistence type="predicted"/>
<dbReference type="InterPro" id="IPR037208">
    <property type="entry name" value="Spo0E-like_sf"/>
</dbReference>
<dbReference type="AlphaFoldDB" id="A0A1M6FCP9"/>
<dbReference type="Gene3D" id="4.10.280.10">
    <property type="entry name" value="Helix-loop-helix DNA-binding domain"/>
    <property type="match status" value="1"/>
</dbReference>
<reference evidence="2 3" key="1">
    <citation type="submission" date="2016-11" db="EMBL/GenBank/DDBJ databases">
        <authorList>
            <person name="Jaros S."/>
            <person name="Januszkiewicz K."/>
            <person name="Wedrychowicz H."/>
        </authorList>
    </citation>
    <scope>NUCLEOTIDE SEQUENCE [LARGE SCALE GENOMIC DNA]</scope>
    <source>
        <strain evidence="2 3">DSM 21758</strain>
    </source>
</reference>
<protein>
    <submittedName>
        <fullName evidence="2">Spo0E like sporulation regulatory protein</fullName>
    </submittedName>
</protein>
<dbReference type="Proteomes" id="UP000184310">
    <property type="component" value="Unassembled WGS sequence"/>
</dbReference>
<evidence type="ECO:0000256" key="1">
    <source>
        <dbReference type="SAM" id="Coils"/>
    </source>
</evidence>
<dbReference type="InterPro" id="IPR018540">
    <property type="entry name" value="Spo0E-like"/>
</dbReference>
<evidence type="ECO:0000313" key="3">
    <source>
        <dbReference type="Proteomes" id="UP000184310"/>
    </source>
</evidence>
<name>A0A1M6FCP9_9CLOT</name>
<dbReference type="GO" id="GO:0046983">
    <property type="term" value="F:protein dimerization activity"/>
    <property type="evidence" value="ECO:0007669"/>
    <property type="project" value="InterPro"/>
</dbReference>
<keyword evidence="1" id="KW-0175">Coiled coil</keyword>
<evidence type="ECO:0000313" key="2">
    <source>
        <dbReference type="EMBL" id="SHI95457.1"/>
    </source>
</evidence>
<dbReference type="GO" id="GO:0043937">
    <property type="term" value="P:regulation of sporulation"/>
    <property type="evidence" value="ECO:0007669"/>
    <property type="project" value="InterPro"/>
</dbReference>
<keyword evidence="3" id="KW-1185">Reference proteome</keyword>
<dbReference type="InterPro" id="IPR036638">
    <property type="entry name" value="HLH_DNA-bd_sf"/>
</dbReference>